<accession>A0A095G712</accession>
<dbReference type="InterPro" id="IPR002933">
    <property type="entry name" value="Peptidase_M20"/>
</dbReference>
<evidence type="ECO:0000256" key="2">
    <source>
        <dbReference type="PIRSR" id="PIRSR005962-1"/>
    </source>
</evidence>
<feature type="binding site" evidence="2">
    <location>
        <position position="368"/>
    </location>
    <ligand>
        <name>Mn(2+)</name>
        <dbReference type="ChEBI" id="CHEBI:29035"/>
        <label>2</label>
    </ligand>
</feature>
<dbReference type="GO" id="GO:0046872">
    <property type="term" value="F:metal ion binding"/>
    <property type="evidence" value="ECO:0007669"/>
    <property type="project" value="UniProtKB-KW"/>
</dbReference>
<dbReference type="PIRSF" id="PIRSF005962">
    <property type="entry name" value="Pept_M20D_amidohydro"/>
    <property type="match status" value="1"/>
</dbReference>
<reference evidence="4 6" key="1">
    <citation type="submission" date="2014-08" db="EMBL/GenBank/DDBJ databases">
        <authorList>
            <person name="Bunnell A."/>
            <person name="Chain P.S."/>
            <person name="Chertkov O."/>
            <person name="Currie B.J."/>
            <person name="Daligault H.E."/>
            <person name="Davenport K.W."/>
            <person name="Davis C."/>
            <person name="Gleasner C.D."/>
            <person name="Johnson S.L."/>
            <person name="Kaestli M."/>
            <person name="Koren S."/>
            <person name="Kunde Y.A."/>
            <person name="Mayo M."/>
            <person name="McMurry K.K."/>
            <person name="Price E.P."/>
            <person name="Reitenga K.G."/>
            <person name="Robison R."/>
            <person name="Rosovitz M.J."/>
            <person name="Sarovich D.S."/>
            <person name="Teshima H."/>
        </authorList>
    </citation>
    <scope>NUCLEOTIDE SEQUENCE [LARGE SCALE GENOMIC DNA]</scope>
    <source>
        <strain evidence="4 6">MSHR44</strain>
    </source>
</reference>
<dbReference type="EMBL" id="PHRB01000010">
    <property type="protein sequence ID" value="PJO66018.1"/>
    <property type="molecule type" value="Genomic_DNA"/>
</dbReference>
<name>A0A095G712_BURPE</name>
<dbReference type="InterPro" id="IPR036264">
    <property type="entry name" value="Bact_exopeptidase_dim_dom"/>
</dbReference>
<dbReference type="PANTHER" id="PTHR11014">
    <property type="entry name" value="PEPTIDASE M20 FAMILY MEMBER"/>
    <property type="match status" value="1"/>
</dbReference>
<dbReference type="SUPFAM" id="SSF53187">
    <property type="entry name" value="Zn-dependent exopeptidases"/>
    <property type="match status" value="1"/>
</dbReference>
<dbReference type="PANTHER" id="PTHR11014:SF63">
    <property type="entry name" value="METALLOPEPTIDASE, PUTATIVE (AFU_ORTHOLOGUE AFUA_6G09600)-RELATED"/>
    <property type="match status" value="1"/>
</dbReference>
<protein>
    <submittedName>
        <fullName evidence="4 5">Amidohydrolase</fullName>
    </submittedName>
</protein>
<evidence type="ECO:0000313" key="6">
    <source>
        <dbReference type="Proteomes" id="UP000030475"/>
    </source>
</evidence>
<dbReference type="SUPFAM" id="SSF55031">
    <property type="entry name" value="Bacterial exopeptidase dimerisation domain"/>
    <property type="match status" value="1"/>
</dbReference>
<dbReference type="GeneID" id="93062234"/>
<organism evidence="4 6">
    <name type="scientific">Burkholderia pseudomallei</name>
    <name type="common">Pseudomonas pseudomallei</name>
    <dbReference type="NCBI Taxonomy" id="28450"/>
    <lineage>
        <taxon>Bacteria</taxon>
        <taxon>Pseudomonadati</taxon>
        <taxon>Pseudomonadota</taxon>
        <taxon>Betaproteobacteria</taxon>
        <taxon>Burkholderiales</taxon>
        <taxon>Burkholderiaceae</taxon>
        <taxon>Burkholderia</taxon>
        <taxon>pseudomallei group</taxon>
    </lineage>
</organism>
<dbReference type="InterPro" id="IPR017439">
    <property type="entry name" value="Amidohydrolase"/>
</dbReference>
<dbReference type="Gene3D" id="3.30.70.360">
    <property type="match status" value="1"/>
</dbReference>
<keyword evidence="2" id="KW-0464">Manganese</keyword>
<dbReference type="OrthoDB" id="8875216at2"/>
<dbReference type="Proteomes" id="UP000030475">
    <property type="component" value="Unassembled WGS sequence"/>
</dbReference>
<evidence type="ECO:0000313" key="5">
    <source>
        <dbReference type="EMBL" id="PJO66018.1"/>
    </source>
</evidence>
<evidence type="ECO:0000259" key="3">
    <source>
        <dbReference type="Pfam" id="PF07687"/>
    </source>
</evidence>
<dbReference type="GO" id="GO:0019877">
    <property type="term" value="P:diaminopimelate biosynthetic process"/>
    <property type="evidence" value="ECO:0007669"/>
    <property type="project" value="UniProtKB-ARBA"/>
</dbReference>
<dbReference type="EMBL" id="JQIM01000009">
    <property type="protein sequence ID" value="KGX11223.1"/>
    <property type="molecule type" value="Genomic_DNA"/>
</dbReference>
<dbReference type="RefSeq" id="WP_004523585.1">
    <property type="nucleotide sequence ID" value="NZ_AP028072.1"/>
</dbReference>
<comment type="cofactor">
    <cofactor evidence="2">
        <name>Mn(2+)</name>
        <dbReference type="ChEBI" id="CHEBI:29035"/>
    </cofactor>
    <text evidence="2">The Mn(2+) ion enhances activity.</text>
</comment>
<feature type="domain" description="Peptidase M20 dimerisation" evidence="3">
    <location>
        <begin position="192"/>
        <end position="285"/>
    </location>
</feature>
<feature type="binding site" evidence="2">
    <location>
        <position position="108"/>
    </location>
    <ligand>
        <name>Mn(2+)</name>
        <dbReference type="ChEBI" id="CHEBI:29035"/>
        <label>2</label>
    </ligand>
</feature>
<evidence type="ECO:0000256" key="1">
    <source>
        <dbReference type="ARBA" id="ARBA00022801"/>
    </source>
</evidence>
<feature type="binding site" evidence="2">
    <location>
        <position position="110"/>
    </location>
    <ligand>
        <name>Mn(2+)</name>
        <dbReference type="ChEBI" id="CHEBI:29035"/>
        <label>2</label>
    </ligand>
</feature>
<dbReference type="AlphaFoldDB" id="A0A095G712"/>
<dbReference type="NCBIfam" id="TIGR01891">
    <property type="entry name" value="amidohydrolases"/>
    <property type="match status" value="1"/>
</dbReference>
<feature type="binding site" evidence="2">
    <location>
        <position position="143"/>
    </location>
    <ligand>
        <name>Mn(2+)</name>
        <dbReference type="ChEBI" id="CHEBI:29035"/>
        <label>2</label>
    </ligand>
</feature>
<reference evidence="5 7" key="2">
    <citation type="submission" date="2017-11" db="EMBL/GenBank/DDBJ databases">
        <title>Molecular characterization of Burkholderia pseudomallei and closely related isolates from Vietnam.</title>
        <authorList>
            <person name="Ustinov D.V."/>
            <person name="Antonov A.S."/>
            <person name="Avdusheva E.F."/>
            <person name="Shpak I.M."/>
            <person name="Zakharova I.B."/>
            <person name="Thi L.A."/>
            <person name="Teteryatnikova N."/>
            <person name="Lopasteyskaya Y.A."/>
            <person name="Kuzyutina J.A."/>
            <person name="Ngo T.N."/>
            <person name="Victorov D.V."/>
        </authorList>
    </citation>
    <scope>NUCLEOTIDE SEQUENCE [LARGE SCALE GENOMIC DNA]</scope>
    <source>
        <strain evidence="5 7">V1512</strain>
    </source>
</reference>
<dbReference type="KEGG" id="but:X994_4531"/>
<dbReference type="Gene3D" id="3.40.630.10">
    <property type="entry name" value="Zn peptidases"/>
    <property type="match status" value="1"/>
</dbReference>
<proteinExistence type="predicted"/>
<dbReference type="OMA" id="LMMVAQP"/>
<dbReference type="InterPro" id="IPR011650">
    <property type="entry name" value="Peptidase_M20_dimer"/>
</dbReference>
<dbReference type="Proteomes" id="UP000231878">
    <property type="component" value="Unassembled WGS sequence"/>
</dbReference>
<comment type="caution">
    <text evidence="4">The sequence shown here is derived from an EMBL/GenBank/DDBJ whole genome shotgun (WGS) entry which is preliminary data.</text>
</comment>
<dbReference type="FunFam" id="3.30.70.360:FF:000001">
    <property type="entry name" value="N-acetyldiaminopimelate deacetylase"/>
    <property type="match status" value="1"/>
</dbReference>
<keyword evidence="2" id="KW-0479">Metal-binding</keyword>
<evidence type="ECO:0000313" key="7">
    <source>
        <dbReference type="Proteomes" id="UP000231878"/>
    </source>
</evidence>
<dbReference type="Pfam" id="PF07687">
    <property type="entry name" value="M20_dimer"/>
    <property type="match status" value="1"/>
</dbReference>
<sequence length="396" mass="42117">MHSAPSEHPVIPGIAAIAPELIDVRRRIHAHPELAFEETLTSDLVAGLLAGWGYDVHRGLGKTGLVGVLREGQGARTLGLRADMDALPIAEATGLPYASRRANKMHACGHDGHTAMLLCAARHLAATRRFSGTLNLIFQPAEENFGGAKAMMDDGLFERFPCDAIFAIHNMPGRAAGDMAFRTGAAMASSDRVTITLRGVGGHGAMPHFARDPMSAAGSIIVALQTIVAREIDAQQSAVITVGSVQAGETFNVIPETVVMKLSVRALNADVRALLAQRIEALAKGQAQSFGIEADVQYDYGYPVLVNHDEPTAFAIDVARRMLGEARVEAQTAPLMGSEDFAYMLEARPGCYAFIGNGVGSKGGCMVHNPGYDFNDDILAIGASYWVRLAEAWLAA</sequence>
<dbReference type="GO" id="GO:0050118">
    <property type="term" value="F:N-acetyldiaminopimelate deacetylase activity"/>
    <property type="evidence" value="ECO:0007669"/>
    <property type="project" value="UniProtKB-ARBA"/>
</dbReference>
<dbReference type="CDD" id="cd05666">
    <property type="entry name" value="M20_Acy1-like"/>
    <property type="match status" value="1"/>
</dbReference>
<dbReference type="Pfam" id="PF01546">
    <property type="entry name" value="Peptidase_M20"/>
    <property type="match status" value="1"/>
</dbReference>
<feature type="binding site" evidence="2">
    <location>
        <position position="169"/>
    </location>
    <ligand>
        <name>Mn(2+)</name>
        <dbReference type="ChEBI" id="CHEBI:29035"/>
        <label>2</label>
    </ligand>
</feature>
<keyword evidence="1" id="KW-0378">Hydrolase</keyword>
<gene>
    <name evidence="5" type="ORF">CWD88_12935</name>
    <name evidence="4" type="ORF">Y036_4920</name>
</gene>
<evidence type="ECO:0000313" key="4">
    <source>
        <dbReference type="EMBL" id="KGX11223.1"/>
    </source>
</evidence>